<accession>A0ABD1XI34</accession>
<dbReference type="EMBL" id="JBHFFA010000008">
    <property type="protein sequence ID" value="KAL2608619.1"/>
    <property type="molecule type" value="Genomic_DNA"/>
</dbReference>
<gene>
    <name evidence="3" type="ORF">R1flu_027192</name>
</gene>
<proteinExistence type="predicted"/>
<dbReference type="Pfam" id="PF01370">
    <property type="entry name" value="Epimerase"/>
    <property type="match status" value="1"/>
</dbReference>
<dbReference type="Gene3D" id="3.40.50.720">
    <property type="entry name" value="NAD(P)-binding Rossmann-like Domain"/>
    <property type="match status" value="1"/>
</dbReference>
<dbReference type="InterPro" id="IPR036291">
    <property type="entry name" value="NAD(P)-bd_dom_sf"/>
</dbReference>
<evidence type="ECO:0000259" key="2">
    <source>
        <dbReference type="Pfam" id="PF01370"/>
    </source>
</evidence>
<dbReference type="AlphaFoldDB" id="A0ABD1XI34"/>
<sequence length="283" mass="30814">MSVRQDMEKAVAVLGTNGLVGQVLIRKLLERGYFVRSSIGSSPEEAAVMMAMPEAEQRLKLMVSDLLDYADISMVIEGCSTVFLTIAPCDFLNGRGEYPAEAVDAEVRGTLNVVEACANSPSIKRMVLTSSASAVVFDMKSDSSKSLDERSWSNLDFLRKNKIWSALAKTVAERSAWCLAGDRGLDLVVLNPAIVTGPNSKISEGQHSGVLAVARADVVAESHIAAAENSTASGRYLCFERLLSDDEALDLMKKLFPNISHKRLQESYSPLRISNAKLKRLLE</sequence>
<dbReference type="PANTHER" id="PTHR10366">
    <property type="entry name" value="NAD DEPENDENT EPIMERASE/DEHYDRATASE"/>
    <property type="match status" value="1"/>
</dbReference>
<organism evidence="3 4">
    <name type="scientific">Riccia fluitans</name>
    <dbReference type="NCBI Taxonomy" id="41844"/>
    <lineage>
        <taxon>Eukaryota</taxon>
        <taxon>Viridiplantae</taxon>
        <taxon>Streptophyta</taxon>
        <taxon>Embryophyta</taxon>
        <taxon>Marchantiophyta</taxon>
        <taxon>Marchantiopsida</taxon>
        <taxon>Marchantiidae</taxon>
        <taxon>Marchantiales</taxon>
        <taxon>Ricciaceae</taxon>
        <taxon>Riccia</taxon>
    </lineage>
</organism>
<dbReference type="InterPro" id="IPR001509">
    <property type="entry name" value="Epimerase_deHydtase"/>
</dbReference>
<name>A0ABD1XI34_9MARC</name>
<keyword evidence="1" id="KW-0560">Oxidoreductase</keyword>
<dbReference type="PANTHER" id="PTHR10366:SF483">
    <property type="entry name" value="CINNAMOYL COA REDUCTASE-LIKE PROTEIN"/>
    <property type="match status" value="1"/>
</dbReference>
<reference evidence="3 4" key="1">
    <citation type="submission" date="2024-09" db="EMBL/GenBank/DDBJ databases">
        <title>Chromosome-scale assembly of Riccia fluitans.</title>
        <authorList>
            <person name="Paukszto L."/>
            <person name="Sawicki J."/>
            <person name="Karawczyk K."/>
            <person name="Piernik-Szablinska J."/>
            <person name="Szczecinska M."/>
            <person name="Mazdziarz M."/>
        </authorList>
    </citation>
    <scope>NUCLEOTIDE SEQUENCE [LARGE SCALE GENOMIC DNA]</scope>
    <source>
        <strain evidence="3">Rf_01</strain>
        <tissue evidence="3">Aerial parts of the thallus</tissue>
    </source>
</reference>
<feature type="domain" description="NAD-dependent epimerase/dehydratase" evidence="2">
    <location>
        <begin position="11"/>
        <end position="215"/>
    </location>
</feature>
<protein>
    <recommendedName>
        <fullName evidence="2">NAD-dependent epimerase/dehydratase domain-containing protein</fullName>
    </recommendedName>
</protein>
<dbReference type="GO" id="GO:0016491">
    <property type="term" value="F:oxidoreductase activity"/>
    <property type="evidence" value="ECO:0007669"/>
    <property type="project" value="UniProtKB-KW"/>
</dbReference>
<evidence type="ECO:0000313" key="3">
    <source>
        <dbReference type="EMBL" id="KAL2608619.1"/>
    </source>
</evidence>
<dbReference type="InterPro" id="IPR050425">
    <property type="entry name" value="NAD(P)_dehydrat-like"/>
</dbReference>
<evidence type="ECO:0000256" key="1">
    <source>
        <dbReference type="ARBA" id="ARBA00023002"/>
    </source>
</evidence>
<dbReference type="SUPFAM" id="SSF51735">
    <property type="entry name" value="NAD(P)-binding Rossmann-fold domains"/>
    <property type="match status" value="1"/>
</dbReference>
<keyword evidence="4" id="KW-1185">Reference proteome</keyword>
<dbReference type="Proteomes" id="UP001605036">
    <property type="component" value="Unassembled WGS sequence"/>
</dbReference>
<evidence type="ECO:0000313" key="4">
    <source>
        <dbReference type="Proteomes" id="UP001605036"/>
    </source>
</evidence>
<comment type="caution">
    <text evidence="3">The sequence shown here is derived from an EMBL/GenBank/DDBJ whole genome shotgun (WGS) entry which is preliminary data.</text>
</comment>